<protein>
    <submittedName>
        <fullName evidence="3">Uncharacterized protein</fullName>
    </submittedName>
</protein>
<gene>
    <name evidence="3" type="ORF">SAMN05443665_1015129</name>
</gene>
<sequence length="418" mass="44884">MSPLRNPPSLRVECWNGLVFGSTSEDAGGGAAAASTARRAGVLRDAADRVPDPVPAVVLDEDVLRADVVRDFGADAFLAVLVRDVPDFDVPDFDALVRAEVVDRDRLDAAEVVLRDEVPDLDVPALDVPDLAVPDFDVPDFDVPDFDVPDFDVPALARDVPDLDVLAFEVLALDDELLRLAGELALDVLDLAVVVMTFAAASIALAASDIALVALVIALVIAVMALADEDALVATDFIWVAAVLAWLAALVTRVAAVDDVRLEVVDFFAVLLPVDLLPVDLVVVDRDDELAADVRLAAGFLAVVDLAAVVLFARPAVPRLVVVRDAVLVATDLPPEMISYGEIYSTLCDPLHAKRHIEIRRPPGARRSSSPEMPSYGRFPAPRSSRRGWGAGRASGSRRPSPPGRRPGRRRRPPGRWR</sequence>
<keyword evidence="2" id="KW-1133">Transmembrane helix</keyword>
<feature type="transmembrane region" description="Helical" evidence="2">
    <location>
        <begin position="210"/>
        <end position="227"/>
    </location>
</feature>
<evidence type="ECO:0000256" key="1">
    <source>
        <dbReference type="SAM" id="MobiDB-lite"/>
    </source>
</evidence>
<accession>A0A239JRL8</accession>
<name>A0A239JRL8_9ACTN</name>
<feature type="transmembrane region" description="Helical" evidence="2">
    <location>
        <begin position="184"/>
        <end position="204"/>
    </location>
</feature>
<feature type="transmembrane region" description="Helical" evidence="2">
    <location>
        <begin position="267"/>
        <end position="284"/>
    </location>
</feature>
<evidence type="ECO:0000313" key="4">
    <source>
        <dbReference type="Proteomes" id="UP000198318"/>
    </source>
</evidence>
<keyword evidence="2" id="KW-0472">Membrane</keyword>
<feature type="compositionally biased region" description="Basic residues" evidence="1">
    <location>
        <begin position="406"/>
        <end position="418"/>
    </location>
</feature>
<dbReference type="Proteomes" id="UP000198318">
    <property type="component" value="Unassembled WGS sequence"/>
</dbReference>
<evidence type="ECO:0000313" key="3">
    <source>
        <dbReference type="EMBL" id="SNT08068.1"/>
    </source>
</evidence>
<reference evidence="3 4" key="1">
    <citation type="submission" date="2017-06" db="EMBL/GenBank/DDBJ databases">
        <authorList>
            <person name="Kim H.J."/>
            <person name="Triplett B.A."/>
        </authorList>
    </citation>
    <scope>NUCLEOTIDE SEQUENCE [LARGE SCALE GENOMIC DNA]</scope>
    <source>
        <strain evidence="3 4">DSM 44715</strain>
    </source>
</reference>
<feature type="transmembrane region" description="Helical" evidence="2">
    <location>
        <begin position="296"/>
        <end position="313"/>
    </location>
</feature>
<feature type="region of interest" description="Disordered" evidence="1">
    <location>
        <begin position="359"/>
        <end position="418"/>
    </location>
</feature>
<dbReference type="AlphaFoldDB" id="A0A239JRL8"/>
<keyword evidence="2" id="KW-0812">Transmembrane</keyword>
<dbReference type="EMBL" id="FZOR01000015">
    <property type="protein sequence ID" value="SNT08068.1"/>
    <property type="molecule type" value="Genomic_DNA"/>
</dbReference>
<evidence type="ECO:0000256" key="2">
    <source>
        <dbReference type="SAM" id="Phobius"/>
    </source>
</evidence>
<proteinExistence type="predicted"/>
<feature type="transmembrane region" description="Helical" evidence="2">
    <location>
        <begin position="234"/>
        <end position="255"/>
    </location>
</feature>
<organism evidence="3 4">
    <name type="scientific">Actinomadura meyerae</name>
    <dbReference type="NCBI Taxonomy" id="240840"/>
    <lineage>
        <taxon>Bacteria</taxon>
        <taxon>Bacillati</taxon>
        <taxon>Actinomycetota</taxon>
        <taxon>Actinomycetes</taxon>
        <taxon>Streptosporangiales</taxon>
        <taxon>Thermomonosporaceae</taxon>
        <taxon>Actinomadura</taxon>
    </lineage>
</organism>
<keyword evidence="4" id="KW-1185">Reference proteome</keyword>